<dbReference type="InterPro" id="IPR013538">
    <property type="entry name" value="ASHA1/2-like_C"/>
</dbReference>
<sequence length="205" mass="22951">MTEKTEFTSWIDDTYREVGRRPVPEGEARTLLIRRHFPAWVVDVWDAVTDPERLSQWFLPVTGELELGGAFRIEGNASGEILRCEAPNLLAVTWNFGTGPSSELMLRLADVSRGETALELEQAPIPDRIDMDGRRLDPVLNDYETGLFGLGTGWELALISLARFLGGDPITDPATWEEAPEVQNFAVRSGELWARLAAEEARERP</sequence>
<dbReference type="SUPFAM" id="SSF55961">
    <property type="entry name" value="Bet v1-like"/>
    <property type="match status" value="1"/>
</dbReference>
<comment type="similarity">
    <text evidence="1">Belongs to the AHA1 family.</text>
</comment>
<dbReference type="KEGG" id="sxi:SXIM_43070"/>
<dbReference type="PATRIC" id="fig|408015.6.peg.4360"/>
<dbReference type="Proteomes" id="UP000034034">
    <property type="component" value="Chromosome"/>
</dbReference>
<dbReference type="Gene3D" id="3.30.530.20">
    <property type="match status" value="1"/>
</dbReference>
<dbReference type="HOGENOM" id="CLU_108923_0_0_11"/>
<dbReference type="EMBL" id="CP009922">
    <property type="protein sequence ID" value="AKG45691.1"/>
    <property type="molecule type" value="Genomic_DNA"/>
</dbReference>
<evidence type="ECO:0000313" key="3">
    <source>
        <dbReference type="EMBL" id="AKG45691.1"/>
    </source>
</evidence>
<proteinExistence type="inferred from homology"/>
<protein>
    <submittedName>
        <fullName evidence="3">Aha1 domain protein</fullName>
    </submittedName>
</protein>
<dbReference type="Pfam" id="PF08327">
    <property type="entry name" value="AHSA1"/>
    <property type="match status" value="1"/>
</dbReference>
<feature type="domain" description="Activator of Hsp90 ATPase homologue 1/2-like C-terminal" evidence="2">
    <location>
        <begin position="43"/>
        <end position="129"/>
    </location>
</feature>
<organism evidence="3 4">
    <name type="scientific">Streptomyces xiamenensis</name>
    <dbReference type="NCBI Taxonomy" id="408015"/>
    <lineage>
        <taxon>Bacteria</taxon>
        <taxon>Bacillati</taxon>
        <taxon>Actinomycetota</taxon>
        <taxon>Actinomycetes</taxon>
        <taxon>Kitasatosporales</taxon>
        <taxon>Streptomycetaceae</taxon>
        <taxon>Streptomyces</taxon>
    </lineage>
</organism>
<name>A0A0F7CQ29_9ACTN</name>
<evidence type="ECO:0000313" key="4">
    <source>
        <dbReference type="Proteomes" id="UP000034034"/>
    </source>
</evidence>
<dbReference type="AlphaFoldDB" id="A0A0F7CQ29"/>
<reference evidence="3" key="1">
    <citation type="submission" date="2019-08" db="EMBL/GenBank/DDBJ databases">
        <title>Complete genome sequence of a mangrove-derived Streptomyces xiamenensis.</title>
        <authorList>
            <person name="Xu J."/>
        </authorList>
    </citation>
    <scope>NUCLEOTIDE SEQUENCE</scope>
    <source>
        <strain evidence="3">318</strain>
    </source>
</reference>
<accession>A0A0F7CQ29</accession>
<keyword evidence="4" id="KW-1185">Reference proteome</keyword>
<dbReference type="InterPro" id="IPR023393">
    <property type="entry name" value="START-like_dom_sf"/>
</dbReference>
<evidence type="ECO:0000256" key="1">
    <source>
        <dbReference type="ARBA" id="ARBA00006817"/>
    </source>
</evidence>
<dbReference type="STRING" id="408015.SXIM_43070"/>
<gene>
    <name evidence="3" type="ORF">SXIM_43070</name>
</gene>
<evidence type="ECO:0000259" key="2">
    <source>
        <dbReference type="Pfam" id="PF08327"/>
    </source>
</evidence>
<dbReference type="RefSeq" id="WP_046724903.1">
    <property type="nucleotide sequence ID" value="NZ_CP009922.3"/>
</dbReference>